<comment type="caution">
    <text evidence="2">The sequence shown here is derived from an EMBL/GenBank/DDBJ whole genome shotgun (WGS) entry which is preliminary data.</text>
</comment>
<organism evidence="2">
    <name type="scientific">mine drainage metagenome</name>
    <dbReference type="NCBI Taxonomy" id="410659"/>
    <lineage>
        <taxon>unclassified sequences</taxon>
        <taxon>metagenomes</taxon>
        <taxon>ecological metagenomes</taxon>
    </lineage>
</organism>
<dbReference type="InterPro" id="IPR000119">
    <property type="entry name" value="Hist_DNA-bd"/>
</dbReference>
<accession>A0A1J5NZL3</accession>
<evidence type="ECO:0000256" key="1">
    <source>
        <dbReference type="SAM" id="MobiDB-lite"/>
    </source>
</evidence>
<feature type="compositionally biased region" description="Basic residues" evidence="1">
    <location>
        <begin position="7"/>
        <end position="18"/>
    </location>
</feature>
<dbReference type="SUPFAM" id="SSF47729">
    <property type="entry name" value="IHF-like DNA-binding proteins"/>
    <property type="match status" value="1"/>
</dbReference>
<feature type="region of interest" description="Disordered" evidence="1">
    <location>
        <begin position="1"/>
        <end position="34"/>
    </location>
</feature>
<name>A0A1J5NZL3_9ZZZZ</name>
<dbReference type="GO" id="GO:0030527">
    <property type="term" value="F:structural constituent of chromatin"/>
    <property type="evidence" value="ECO:0007669"/>
    <property type="project" value="InterPro"/>
</dbReference>
<dbReference type="GO" id="GO:0003677">
    <property type="term" value="F:DNA binding"/>
    <property type="evidence" value="ECO:0007669"/>
    <property type="project" value="UniProtKB-KW"/>
</dbReference>
<dbReference type="EMBL" id="MLJW01008263">
    <property type="protein sequence ID" value="OIQ64278.1"/>
    <property type="molecule type" value="Genomic_DNA"/>
</dbReference>
<sequence length="146" mass="15912">MAARKSTTPRKTTRKSSKPTKVPVVADAAPELDEMDDAIDEPMLAEETEAEADGAAKAATLRKKEFVERVTTLSGRKKQDVREITEAVLAVLGEALSKGEELNLPPLGKIKVNRQRDLTSGEMMIVKLRRAGEKETGTPPLADDEE</sequence>
<reference evidence="2" key="1">
    <citation type="submission" date="2016-10" db="EMBL/GenBank/DDBJ databases">
        <title>Sequence of Gallionella enrichment culture.</title>
        <authorList>
            <person name="Poehlein A."/>
            <person name="Muehling M."/>
            <person name="Daniel R."/>
        </authorList>
    </citation>
    <scope>NUCLEOTIDE SEQUENCE</scope>
</reference>
<dbReference type="Gene3D" id="4.10.520.10">
    <property type="entry name" value="IHF-like DNA-binding proteins"/>
    <property type="match status" value="1"/>
</dbReference>
<dbReference type="InterPro" id="IPR010992">
    <property type="entry name" value="IHF-like_DNA-bd_dom_sf"/>
</dbReference>
<gene>
    <name evidence="2" type="ORF">GALL_541720</name>
</gene>
<protein>
    <submittedName>
        <fullName evidence="2">Bacterial DNA-binding protein</fullName>
    </submittedName>
</protein>
<proteinExistence type="predicted"/>
<dbReference type="Pfam" id="PF00216">
    <property type="entry name" value="Bac_DNA_binding"/>
    <property type="match status" value="1"/>
</dbReference>
<keyword evidence="2" id="KW-0238">DNA-binding</keyword>
<evidence type="ECO:0000313" key="2">
    <source>
        <dbReference type="EMBL" id="OIQ64278.1"/>
    </source>
</evidence>
<dbReference type="AlphaFoldDB" id="A0A1J5NZL3"/>